<feature type="transmembrane region" description="Helical" evidence="6">
    <location>
        <begin position="304"/>
        <end position="325"/>
    </location>
</feature>
<keyword evidence="2" id="KW-1003">Cell membrane</keyword>
<feature type="transmembrane region" description="Helical" evidence="6">
    <location>
        <begin position="267"/>
        <end position="292"/>
    </location>
</feature>
<dbReference type="Pfam" id="PF12698">
    <property type="entry name" value="ABC2_membrane_3"/>
    <property type="match status" value="1"/>
</dbReference>
<dbReference type="EMBL" id="JAHZIK010000501">
    <property type="protein sequence ID" value="MBW7456112.1"/>
    <property type="molecule type" value="Genomic_DNA"/>
</dbReference>
<evidence type="ECO:0000256" key="3">
    <source>
        <dbReference type="ARBA" id="ARBA00022692"/>
    </source>
</evidence>
<feature type="transmembrane region" description="Helical" evidence="6">
    <location>
        <begin position="20"/>
        <end position="41"/>
    </location>
</feature>
<dbReference type="InterPro" id="IPR013525">
    <property type="entry name" value="ABC2_TM"/>
</dbReference>
<dbReference type="PANTHER" id="PTHR30294">
    <property type="entry name" value="MEMBRANE COMPONENT OF ABC TRANSPORTER YHHJ-RELATED"/>
    <property type="match status" value="1"/>
</dbReference>
<evidence type="ECO:0000256" key="4">
    <source>
        <dbReference type="ARBA" id="ARBA00022989"/>
    </source>
</evidence>
<keyword evidence="3 6" id="KW-0812">Transmembrane</keyword>
<evidence type="ECO:0000256" key="1">
    <source>
        <dbReference type="ARBA" id="ARBA00004651"/>
    </source>
</evidence>
<dbReference type="InterPro" id="IPR051449">
    <property type="entry name" value="ABC-2_transporter_component"/>
</dbReference>
<feature type="domain" description="ABC-2 type transporter transmembrane" evidence="7">
    <location>
        <begin position="20"/>
        <end position="412"/>
    </location>
</feature>
<dbReference type="Proteomes" id="UP001519887">
    <property type="component" value="Unassembled WGS sequence"/>
</dbReference>
<reference evidence="8 9" key="1">
    <citation type="submission" date="2021-07" db="EMBL/GenBank/DDBJ databases">
        <title>Paenibacillus radiodurans sp. nov., isolated from the southeastern edge of Tengger Desert.</title>
        <authorList>
            <person name="Zhang G."/>
        </authorList>
    </citation>
    <scope>NUCLEOTIDE SEQUENCE [LARGE SCALE GENOMIC DNA]</scope>
    <source>
        <strain evidence="8 9">CCM 7311</strain>
    </source>
</reference>
<comment type="subcellular location">
    <subcellularLocation>
        <location evidence="1">Cell membrane</location>
        <topology evidence="1">Multi-pass membrane protein</topology>
    </subcellularLocation>
</comment>
<feature type="transmembrane region" description="Helical" evidence="6">
    <location>
        <begin position="337"/>
        <end position="356"/>
    </location>
</feature>
<evidence type="ECO:0000256" key="6">
    <source>
        <dbReference type="SAM" id="Phobius"/>
    </source>
</evidence>
<evidence type="ECO:0000259" key="7">
    <source>
        <dbReference type="Pfam" id="PF12698"/>
    </source>
</evidence>
<keyword evidence="4 6" id="KW-1133">Transmembrane helix</keyword>
<gene>
    <name evidence="8" type="ORF">K0U00_18955</name>
</gene>
<evidence type="ECO:0000256" key="5">
    <source>
        <dbReference type="ARBA" id="ARBA00023136"/>
    </source>
</evidence>
<sequence length="421" mass="46248">MGPFIRKDFLVLWRDRTEMIISILTSLVIIVILGFTTSSWVEKSDVPLQMTVAIVNKDNEAAALAQFRSSSASLSLSGKFTSSLENQPEQILPASLLMQRMKEQSFITTNVMDSETARNQLQHKDIEAIITIPEGFTLAALNKMLLNEGGGAAITLTADHRSSMRIDVLQDLINEFMQSLNLQSAIDHTLDTRTAAPDLTEAVSPAGGLETIAGVKPLTSFQYYAIAISIVFALFISITTAVKAITEKREHVFQRILLAGSHPFQYLAGKVGSTFCMSLLQLSILILLSHFIFNLFPGRSLQFWLGMAMITIATSLSVAAFSALFTSMTFRMKDSAASGLFSLIIGILGTIGGSFIPKYILPDWLKQVGEWTPNGVSLSVFIQWIGQDSFTVLTTPFLKMAVFSIMLIVLGCLLFPRRGRI</sequence>
<name>A0ABS7C5A8_9BACL</name>
<dbReference type="RefSeq" id="WP_210039557.1">
    <property type="nucleotide sequence ID" value="NZ_JBHLVU010000005.1"/>
</dbReference>
<evidence type="ECO:0000256" key="2">
    <source>
        <dbReference type="ARBA" id="ARBA00022475"/>
    </source>
</evidence>
<accession>A0ABS7C5A8</accession>
<keyword evidence="9" id="KW-1185">Reference proteome</keyword>
<dbReference type="Gene3D" id="3.40.1710.10">
    <property type="entry name" value="abc type-2 transporter like domain"/>
    <property type="match status" value="1"/>
</dbReference>
<keyword evidence="5 6" id="KW-0472">Membrane</keyword>
<dbReference type="PANTHER" id="PTHR30294:SF29">
    <property type="entry name" value="MULTIDRUG ABC TRANSPORTER PERMEASE YBHS-RELATED"/>
    <property type="match status" value="1"/>
</dbReference>
<evidence type="ECO:0000313" key="9">
    <source>
        <dbReference type="Proteomes" id="UP001519887"/>
    </source>
</evidence>
<feature type="transmembrane region" description="Helical" evidence="6">
    <location>
        <begin position="397"/>
        <end position="415"/>
    </location>
</feature>
<comment type="caution">
    <text evidence="8">The sequence shown here is derived from an EMBL/GenBank/DDBJ whole genome shotgun (WGS) entry which is preliminary data.</text>
</comment>
<organism evidence="8 9">
    <name type="scientific">Paenibacillus sepulcri</name>
    <dbReference type="NCBI Taxonomy" id="359917"/>
    <lineage>
        <taxon>Bacteria</taxon>
        <taxon>Bacillati</taxon>
        <taxon>Bacillota</taxon>
        <taxon>Bacilli</taxon>
        <taxon>Bacillales</taxon>
        <taxon>Paenibacillaceae</taxon>
        <taxon>Paenibacillus</taxon>
    </lineage>
</organism>
<evidence type="ECO:0000313" key="8">
    <source>
        <dbReference type="EMBL" id="MBW7456112.1"/>
    </source>
</evidence>
<proteinExistence type="predicted"/>
<feature type="transmembrane region" description="Helical" evidence="6">
    <location>
        <begin position="223"/>
        <end position="246"/>
    </location>
</feature>
<protein>
    <submittedName>
        <fullName evidence="8">ABC transporter permease</fullName>
    </submittedName>
</protein>